<protein>
    <submittedName>
        <fullName evidence="9">MFS general substrate transporter</fullName>
    </submittedName>
</protein>
<dbReference type="CDD" id="cd17325">
    <property type="entry name" value="MFS_MdtG_SLC18_like"/>
    <property type="match status" value="1"/>
</dbReference>
<feature type="compositionally biased region" description="Low complexity" evidence="6">
    <location>
        <begin position="237"/>
        <end position="256"/>
    </location>
</feature>
<dbReference type="PROSITE" id="PS50850">
    <property type="entry name" value="MFS"/>
    <property type="match status" value="1"/>
</dbReference>
<comment type="subcellular location">
    <subcellularLocation>
        <location evidence="1">Membrane</location>
        <topology evidence="1">Multi-pass membrane protein</topology>
    </subcellularLocation>
</comment>
<feature type="domain" description="Major facilitator superfamily (MFS) profile" evidence="8">
    <location>
        <begin position="32"/>
        <end position="492"/>
    </location>
</feature>
<evidence type="ECO:0000313" key="9">
    <source>
        <dbReference type="EMBL" id="THU88464.1"/>
    </source>
</evidence>
<keyword evidence="10" id="KW-1185">Reference proteome</keyword>
<dbReference type="InterPro" id="IPR020846">
    <property type="entry name" value="MFS_dom"/>
</dbReference>
<feature type="transmembrane region" description="Helical" evidence="7">
    <location>
        <begin position="29"/>
        <end position="50"/>
    </location>
</feature>
<feature type="transmembrane region" description="Helical" evidence="7">
    <location>
        <begin position="430"/>
        <end position="453"/>
    </location>
</feature>
<keyword evidence="2" id="KW-0813">Transport</keyword>
<evidence type="ECO:0000256" key="1">
    <source>
        <dbReference type="ARBA" id="ARBA00004141"/>
    </source>
</evidence>
<dbReference type="Proteomes" id="UP000297245">
    <property type="component" value="Unassembled WGS sequence"/>
</dbReference>
<feature type="transmembrane region" description="Helical" evidence="7">
    <location>
        <begin position="395"/>
        <end position="418"/>
    </location>
</feature>
<feature type="transmembrane region" description="Helical" evidence="7">
    <location>
        <begin position="345"/>
        <end position="366"/>
    </location>
</feature>
<feature type="transmembrane region" description="Helical" evidence="7">
    <location>
        <begin position="102"/>
        <end position="124"/>
    </location>
</feature>
<dbReference type="SUPFAM" id="SSF103473">
    <property type="entry name" value="MFS general substrate transporter"/>
    <property type="match status" value="1"/>
</dbReference>
<name>A0A4S8LHI5_DENBC</name>
<sequence>MTSTLTGDACRKFFNRNSPPIGLKWRSSYWFITFVVALGLATDMLVYTIIVPVLPFQLQRLGYHGVSGLTGWLLFAFSGGLFAATFPAAMFSERYDARQSPLVLGVIILVGSQIMLMEAPVYWLMVLARVLQGIGSTMVWVVGMALLCDAAPHELVARQIGFAMTGFSLGGLVGPPVGGALYEKFGFRGPFIFGIVLTVVDLIARLVVIERKIALRWGVDPQKVGSDPETQRNEVETGTGFTPGAPPTVSGNVVVNEEGRGERGEKRSSEPTVPIESKKKEEETGPEPPIEQLSLLAVLGRLCKSPRAVNASVMVLIYGIIYSAQEPTLPLHLQDVWGFQSGDTGLVFLAGVIPSLFSTPLTGWISDRSGTEWITLICLLFSLPWWVVLTVELNVALFVASFAIENFFISGLTSPIMADLAAVAREAEGIGYAHVYASFNLAYGIGSSVGPIIGGQIYDHVHRGWMAICFLAVGLMVVVVVMSSFYTGDRPLGKRLMRAWGWSRGESS</sequence>
<dbReference type="InterPro" id="IPR036259">
    <property type="entry name" value="MFS_trans_sf"/>
</dbReference>
<dbReference type="EMBL" id="ML179409">
    <property type="protein sequence ID" value="THU88464.1"/>
    <property type="molecule type" value="Genomic_DNA"/>
</dbReference>
<feature type="transmembrane region" description="Helical" evidence="7">
    <location>
        <begin position="373"/>
        <end position="389"/>
    </location>
</feature>
<evidence type="ECO:0000313" key="10">
    <source>
        <dbReference type="Proteomes" id="UP000297245"/>
    </source>
</evidence>
<dbReference type="InterPro" id="IPR011701">
    <property type="entry name" value="MFS"/>
</dbReference>
<feature type="compositionally biased region" description="Basic and acidic residues" evidence="6">
    <location>
        <begin position="257"/>
        <end position="269"/>
    </location>
</feature>
<evidence type="ECO:0000256" key="7">
    <source>
        <dbReference type="SAM" id="Phobius"/>
    </source>
</evidence>
<evidence type="ECO:0000256" key="6">
    <source>
        <dbReference type="SAM" id="MobiDB-lite"/>
    </source>
</evidence>
<gene>
    <name evidence="9" type="ORF">K435DRAFT_729927</name>
</gene>
<feature type="transmembrane region" description="Helical" evidence="7">
    <location>
        <begin position="130"/>
        <end position="148"/>
    </location>
</feature>
<dbReference type="Gene3D" id="1.20.1250.20">
    <property type="entry name" value="MFS general substrate transporter like domains"/>
    <property type="match status" value="2"/>
</dbReference>
<feature type="region of interest" description="Disordered" evidence="6">
    <location>
        <begin position="223"/>
        <end position="287"/>
    </location>
</feature>
<feature type="transmembrane region" description="Helical" evidence="7">
    <location>
        <begin position="308"/>
        <end position="325"/>
    </location>
</feature>
<proteinExistence type="predicted"/>
<keyword evidence="4 7" id="KW-1133">Transmembrane helix</keyword>
<evidence type="ECO:0000256" key="4">
    <source>
        <dbReference type="ARBA" id="ARBA00022989"/>
    </source>
</evidence>
<feature type="transmembrane region" description="Helical" evidence="7">
    <location>
        <begin position="160"/>
        <end position="181"/>
    </location>
</feature>
<dbReference type="AlphaFoldDB" id="A0A4S8LHI5"/>
<evidence type="ECO:0000256" key="3">
    <source>
        <dbReference type="ARBA" id="ARBA00022692"/>
    </source>
</evidence>
<organism evidence="9 10">
    <name type="scientific">Dendrothele bispora (strain CBS 962.96)</name>
    <dbReference type="NCBI Taxonomy" id="1314807"/>
    <lineage>
        <taxon>Eukaryota</taxon>
        <taxon>Fungi</taxon>
        <taxon>Dikarya</taxon>
        <taxon>Basidiomycota</taxon>
        <taxon>Agaricomycotina</taxon>
        <taxon>Agaricomycetes</taxon>
        <taxon>Agaricomycetidae</taxon>
        <taxon>Agaricales</taxon>
        <taxon>Agaricales incertae sedis</taxon>
        <taxon>Dendrothele</taxon>
    </lineage>
</organism>
<keyword evidence="5 7" id="KW-0472">Membrane</keyword>
<accession>A0A4S8LHI5</accession>
<evidence type="ECO:0000259" key="8">
    <source>
        <dbReference type="PROSITE" id="PS50850"/>
    </source>
</evidence>
<dbReference type="GO" id="GO:0022857">
    <property type="term" value="F:transmembrane transporter activity"/>
    <property type="evidence" value="ECO:0007669"/>
    <property type="project" value="InterPro"/>
</dbReference>
<dbReference type="PANTHER" id="PTHR23506:SF23">
    <property type="entry name" value="GH10249P"/>
    <property type="match status" value="1"/>
</dbReference>
<dbReference type="GO" id="GO:0016020">
    <property type="term" value="C:membrane"/>
    <property type="evidence" value="ECO:0007669"/>
    <property type="project" value="UniProtKB-SubCell"/>
</dbReference>
<reference evidence="9 10" key="1">
    <citation type="journal article" date="2019" name="Nat. Ecol. Evol.">
        <title>Megaphylogeny resolves global patterns of mushroom evolution.</title>
        <authorList>
            <person name="Varga T."/>
            <person name="Krizsan K."/>
            <person name="Foldi C."/>
            <person name="Dima B."/>
            <person name="Sanchez-Garcia M."/>
            <person name="Sanchez-Ramirez S."/>
            <person name="Szollosi G.J."/>
            <person name="Szarkandi J.G."/>
            <person name="Papp V."/>
            <person name="Albert L."/>
            <person name="Andreopoulos W."/>
            <person name="Angelini C."/>
            <person name="Antonin V."/>
            <person name="Barry K.W."/>
            <person name="Bougher N.L."/>
            <person name="Buchanan P."/>
            <person name="Buyck B."/>
            <person name="Bense V."/>
            <person name="Catcheside P."/>
            <person name="Chovatia M."/>
            <person name="Cooper J."/>
            <person name="Damon W."/>
            <person name="Desjardin D."/>
            <person name="Finy P."/>
            <person name="Geml J."/>
            <person name="Haridas S."/>
            <person name="Hughes K."/>
            <person name="Justo A."/>
            <person name="Karasinski D."/>
            <person name="Kautmanova I."/>
            <person name="Kiss B."/>
            <person name="Kocsube S."/>
            <person name="Kotiranta H."/>
            <person name="LaButti K.M."/>
            <person name="Lechner B.E."/>
            <person name="Liimatainen K."/>
            <person name="Lipzen A."/>
            <person name="Lukacs Z."/>
            <person name="Mihaltcheva S."/>
            <person name="Morgado L.N."/>
            <person name="Niskanen T."/>
            <person name="Noordeloos M.E."/>
            <person name="Ohm R.A."/>
            <person name="Ortiz-Santana B."/>
            <person name="Ovrebo C."/>
            <person name="Racz N."/>
            <person name="Riley R."/>
            <person name="Savchenko A."/>
            <person name="Shiryaev A."/>
            <person name="Soop K."/>
            <person name="Spirin V."/>
            <person name="Szebenyi C."/>
            <person name="Tomsovsky M."/>
            <person name="Tulloss R.E."/>
            <person name="Uehling J."/>
            <person name="Grigoriev I.V."/>
            <person name="Vagvolgyi C."/>
            <person name="Papp T."/>
            <person name="Martin F.M."/>
            <person name="Miettinen O."/>
            <person name="Hibbett D.S."/>
            <person name="Nagy L.G."/>
        </authorList>
    </citation>
    <scope>NUCLEOTIDE SEQUENCE [LARGE SCALE GENOMIC DNA]</scope>
    <source>
        <strain evidence="9 10">CBS 962.96</strain>
    </source>
</reference>
<dbReference type="OrthoDB" id="440553at2759"/>
<keyword evidence="3 7" id="KW-0812">Transmembrane</keyword>
<feature type="transmembrane region" description="Helical" evidence="7">
    <location>
        <begin position="465"/>
        <end position="488"/>
    </location>
</feature>
<feature type="transmembrane region" description="Helical" evidence="7">
    <location>
        <begin position="70"/>
        <end position="90"/>
    </location>
</feature>
<feature type="transmembrane region" description="Helical" evidence="7">
    <location>
        <begin position="187"/>
        <end position="208"/>
    </location>
</feature>
<evidence type="ECO:0000256" key="2">
    <source>
        <dbReference type="ARBA" id="ARBA00022448"/>
    </source>
</evidence>
<dbReference type="InterPro" id="IPR050930">
    <property type="entry name" value="MFS_Vesicular_Transporter"/>
</dbReference>
<dbReference type="PANTHER" id="PTHR23506">
    <property type="entry name" value="GH10249P"/>
    <property type="match status" value="1"/>
</dbReference>
<evidence type="ECO:0000256" key="5">
    <source>
        <dbReference type="ARBA" id="ARBA00023136"/>
    </source>
</evidence>
<dbReference type="Pfam" id="PF07690">
    <property type="entry name" value="MFS_1"/>
    <property type="match status" value="2"/>
</dbReference>